<evidence type="ECO:0000313" key="2">
    <source>
        <dbReference type="Proteomes" id="UP000324222"/>
    </source>
</evidence>
<organism evidence="1 2">
    <name type="scientific">Portunus trituberculatus</name>
    <name type="common">Swimming crab</name>
    <name type="synonym">Neptunus trituberculatus</name>
    <dbReference type="NCBI Taxonomy" id="210409"/>
    <lineage>
        <taxon>Eukaryota</taxon>
        <taxon>Metazoa</taxon>
        <taxon>Ecdysozoa</taxon>
        <taxon>Arthropoda</taxon>
        <taxon>Crustacea</taxon>
        <taxon>Multicrustacea</taxon>
        <taxon>Malacostraca</taxon>
        <taxon>Eumalacostraca</taxon>
        <taxon>Eucarida</taxon>
        <taxon>Decapoda</taxon>
        <taxon>Pleocyemata</taxon>
        <taxon>Brachyura</taxon>
        <taxon>Eubrachyura</taxon>
        <taxon>Portunoidea</taxon>
        <taxon>Portunidae</taxon>
        <taxon>Portuninae</taxon>
        <taxon>Portunus</taxon>
    </lineage>
</organism>
<gene>
    <name evidence="1" type="ORF">E2C01_068643</name>
</gene>
<keyword evidence="2" id="KW-1185">Reference proteome</keyword>
<evidence type="ECO:0000313" key="1">
    <source>
        <dbReference type="EMBL" id="MPC74286.1"/>
    </source>
</evidence>
<sequence length="154" mass="18143">MEMIDRKEREKNLVVLGLPDEIKSLQGVSEDADNIKKVWEKIGADWDQVESYRRLGVRGNRPRPMLITMTTRDAKDSALNTKALKTAGESFNRVYVKKDVHPSVRVEWKRLRDAEEKEKQRPENAGCEIRLNTREKKLYRDNVVIDTWRPKFFQ</sequence>
<dbReference type="AlphaFoldDB" id="A0A5B7HX30"/>
<accession>A0A5B7HX30</accession>
<dbReference type="EMBL" id="VSRR010038635">
    <property type="protein sequence ID" value="MPC74286.1"/>
    <property type="molecule type" value="Genomic_DNA"/>
</dbReference>
<protein>
    <submittedName>
        <fullName evidence="1">Uncharacterized protein</fullName>
    </submittedName>
</protein>
<comment type="caution">
    <text evidence="1">The sequence shown here is derived from an EMBL/GenBank/DDBJ whole genome shotgun (WGS) entry which is preliminary data.</text>
</comment>
<dbReference type="OrthoDB" id="7437979at2759"/>
<proteinExistence type="predicted"/>
<dbReference type="Proteomes" id="UP000324222">
    <property type="component" value="Unassembled WGS sequence"/>
</dbReference>
<name>A0A5B7HX30_PORTR</name>
<reference evidence="1 2" key="1">
    <citation type="submission" date="2019-05" db="EMBL/GenBank/DDBJ databases">
        <title>Another draft genome of Portunus trituberculatus and its Hox gene families provides insights of decapod evolution.</title>
        <authorList>
            <person name="Jeong J.-H."/>
            <person name="Song I."/>
            <person name="Kim S."/>
            <person name="Choi T."/>
            <person name="Kim D."/>
            <person name="Ryu S."/>
            <person name="Kim W."/>
        </authorList>
    </citation>
    <scope>NUCLEOTIDE SEQUENCE [LARGE SCALE GENOMIC DNA]</scope>
    <source>
        <tissue evidence="1">Muscle</tissue>
    </source>
</reference>